<reference evidence="8" key="1">
    <citation type="submission" date="2020-10" db="EMBL/GenBank/DDBJ databases">
        <authorList>
            <person name="Kadnikov V."/>
            <person name="Beletsky A.V."/>
            <person name="Mardanov A.V."/>
            <person name="Karnachuk O.V."/>
            <person name="Ravin N.V."/>
        </authorList>
    </citation>
    <scope>NUCLEOTIDE SEQUENCE</scope>
    <source>
        <strain evidence="8">Bu02</strain>
    </source>
</reference>
<reference evidence="8" key="2">
    <citation type="journal article" date="2023" name="Biology">
        <title>Prokaryotic Life Associated with Coal-Fire Gas Vents Revealed by Metagenomics.</title>
        <authorList>
            <person name="Kadnikov V.V."/>
            <person name="Mardanov A.V."/>
            <person name="Beletsky A.V."/>
            <person name="Karnachuk O.V."/>
            <person name="Ravin N.V."/>
        </authorList>
    </citation>
    <scope>NUCLEOTIDE SEQUENCE</scope>
    <source>
        <strain evidence="8">Bu02</strain>
    </source>
</reference>
<dbReference type="GO" id="GO:0005886">
    <property type="term" value="C:plasma membrane"/>
    <property type="evidence" value="ECO:0007669"/>
    <property type="project" value="UniProtKB-SubCell"/>
</dbReference>
<proteinExistence type="predicted"/>
<evidence type="ECO:0000256" key="6">
    <source>
        <dbReference type="SAM" id="Phobius"/>
    </source>
</evidence>
<dbReference type="EMBL" id="CP062796">
    <property type="protein sequence ID" value="QUL98159.1"/>
    <property type="molecule type" value="Genomic_DNA"/>
</dbReference>
<evidence type="ECO:0000259" key="7">
    <source>
        <dbReference type="Pfam" id="PF00482"/>
    </source>
</evidence>
<evidence type="ECO:0000313" key="8">
    <source>
        <dbReference type="EMBL" id="QUL98159.1"/>
    </source>
</evidence>
<evidence type="ECO:0000256" key="4">
    <source>
        <dbReference type="ARBA" id="ARBA00022989"/>
    </source>
</evidence>
<feature type="transmembrane region" description="Helical" evidence="6">
    <location>
        <begin position="164"/>
        <end position="181"/>
    </location>
</feature>
<keyword evidence="2" id="KW-1003">Cell membrane</keyword>
<feature type="transmembrane region" description="Helical" evidence="6">
    <location>
        <begin position="338"/>
        <end position="357"/>
    </location>
</feature>
<organism evidence="8">
    <name type="scientific">Candidatus Fermentithermobacillus carboniphilus</name>
    <dbReference type="NCBI Taxonomy" id="3085328"/>
    <lineage>
        <taxon>Bacteria</taxon>
        <taxon>Bacillati</taxon>
        <taxon>Bacillota</taxon>
        <taxon>Candidatus Fermentithermobacillia</taxon>
        <taxon>Candidatus Fermentithermobacillales</taxon>
        <taxon>Candidatus Fermentithermobacillaceae</taxon>
        <taxon>Candidatus Fermentithermobacillus</taxon>
    </lineage>
</organism>
<comment type="subcellular location">
    <subcellularLocation>
        <location evidence="1">Cell membrane</location>
        <topology evidence="1">Multi-pass membrane protein</topology>
    </subcellularLocation>
</comment>
<evidence type="ECO:0000256" key="5">
    <source>
        <dbReference type="ARBA" id="ARBA00023136"/>
    </source>
</evidence>
<gene>
    <name evidence="8" type="ORF">IMF26_08960</name>
</gene>
<dbReference type="InterPro" id="IPR018076">
    <property type="entry name" value="T2SS_GspF_dom"/>
</dbReference>
<dbReference type="PANTHER" id="PTHR35007">
    <property type="entry name" value="INTEGRAL MEMBRANE PROTEIN-RELATED"/>
    <property type="match status" value="1"/>
</dbReference>
<name>A0AAT9LBL4_9FIRM</name>
<accession>A0AAT9LBL4</accession>
<feature type="transmembrane region" description="Helical" evidence="6">
    <location>
        <begin position="139"/>
        <end position="158"/>
    </location>
</feature>
<evidence type="ECO:0000256" key="3">
    <source>
        <dbReference type="ARBA" id="ARBA00022692"/>
    </source>
</evidence>
<protein>
    <submittedName>
        <fullName evidence="8">Type II secretion system F family protein</fullName>
    </submittedName>
</protein>
<dbReference type="Gene3D" id="1.20.81.30">
    <property type="entry name" value="Type II secretion system (T2SS), domain F"/>
    <property type="match status" value="1"/>
</dbReference>
<dbReference type="Pfam" id="PF00482">
    <property type="entry name" value="T2SSF"/>
    <property type="match status" value="1"/>
</dbReference>
<keyword evidence="4 6" id="KW-1133">Transmembrane helix</keyword>
<dbReference type="KEGG" id="fcz:IMF26_08960"/>
<keyword evidence="5 6" id="KW-0472">Membrane</keyword>
<feature type="domain" description="Type II secretion system protein GspF" evidence="7">
    <location>
        <begin position="200"/>
        <end position="322"/>
    </location>
</feature>
<evidence type="ECO:0000256" key="2">
    <source>
        <dbReference type="ARBA" id="ARBA00022475"/>
    </source>
</evidence>
<dbReference type="PANTHER" id="PTHR35007:SF1">
    <property type="entry name" value="PILUS ASSEMBLY PROTEIN"/>
    <property type="match status" value="1"/>
</dbReference>
<feature type="transmembrane region" description="Helical" evidence="6">
    <location>
        <begin position="306"/>
        <end position="326"/>
    </location>
</feature>
<dbReference type="InterPro" id="IPR042094">
    <property type="entry name" value="T2SS_GspF_sf"/>
</dbReference>
<dbReference type="AlphaFoldDB" id="A0AAT9LBL4"/>
<feature type="transmembrane region" description="Helical" evidence="6">
    <location>
        <begin position="6"/>
        <end position="25"/>
    </location>
</feature>
<evidence type="ECO:0000256" key="1">
    <source>
        <dbReference type="ARBA" id="ARBA00004651"/>
    </source>
</evidence>
<sequence length="365" mass="39171">MAISISVCASIFAALVTWTLIDFATRDGRRLRARLREVLADAHPESAGAAAWASPAGVSYVGFASAEAVSGGVASGGTALGGAASVRLNGSRKAAHITGQRRLRFPIIAVPGSLLGRRFGERLRSELARAGIPLKPEELVSMAAILGFGGFILGMLFFRRALFATVPGVLGVLVPFLWVHLAKKERSAGIEGQLLNALVLIANSLRAGHSFMQALELVQKEMEPPLAQELGRVIRESKMGIPVEEALLNLTRRVESRDLDLAVTGVLIQRQVGGNLARVLDNIALTIDRRIKTRARIRVVTAQGRISAWIISILPFALGVLVFGMYPEFGRVMFSEPMGIGMLMVAGILLVVGIFLVRRVVNIDV</sequence>
<keyword evidence="3 6" id="KW-0812">Transmembrane</keyword>